<evidence type="ECO:0000256" key="1">
    <source>
        <dbReference type="ARBA" id="ARBA00004651"/>
    </source>
</evidence>
<feature type="transmembrane region" description="Helical" evidence="5">
    <location>
        <begin position="365"/>
        <end position="389"/>
    </location>
</feature>
<proteinExistence type="predicted"/>
<comment type="subcellular location">
    <subcellularLocation>
        <location evidence="1">Cell membrane</location>
        <topology evidence="1">Multi-pass membrane protein</topology>
    </subcellularLocation>
</comment>
<feature type="transmembrane region" description="Helical" evidence="5">
    <location>
        <begin position="145"/>
        <end position="171"/>
    </location>
</feature>
<keyword evidence="3 5" id="KW-1133">Transmembrane helix</keyword>
<dbReference type="PRINTS" id="PR01036">
    <property type="entry name" value="TCRTETB"/>
</dbReference>
<reference evidence="8" key="1">
    <citation type="journal article" date="2019" name="Int. J. Syst. Evol. Microbiol.">
        <title>The Global Catalogue of Microorganisms (GCM) 10K type strain sequencing project: providing services to taxonomists for standard genome sequencing and annotation.</title>
        <authorList>
            <consortium name="The Broad Institute Genomics Platform"/>
            <consortium name="The Broad Institute Genome Sequencing Center for Infectious Disease"/>
            <person name="Wu L."/>
            <person name="Ma J."/>
        </authorList>
    </citation>
    <scope>NUCLEOTIDE SEQUENCE [LARGE SCALE GENOMIC DNA]</scope>
    <source>
        <strain evidence="8">CGMCC 4.7645</strain>
    </source>
</reference>
<dbReference type="Proteomes" id="UP001597417">
    <property type="component" value="Unassembled WGS sequence"/>
</dbReference>
<dbReference type="PANTHER" id="PTHR42718:SF42">
    <property type="entry name" value="EXPORT PROTEIN"/>
    <property type="match status" value="1"/>
</dbReference>
<keyword evidence="2 5" id="KW-0812">Transmembrane</keyword>
<dbReference type="InterPro" id="IPR036259">
    <property type="entry name" value="MFS_trans_sf"/>
</dbReference>
<feature type="transmembrane region" description="Helical" evidence="5">
    <location>
        <begin position="479"/>
        <end position="500"/>
    </location>
</feature>
<dbReference type="CDD" id="cd17321">
    <property type="entry name" value="MFS_MMR_MDR_like"/>
    <property type="match status" value="1"/>
</dbReference>
<dbReference type="Pfam" id="PF07690">
    <property type="entry name" value="MFS_1"/>
    <property type="match status" value="1"/>
</dbReference>
<evidence type="ECO:0000256" key="2">
    <source>
        <dbReference type="ARBA" id="ARBA00022692"/>
    </source>
</evidence>
<feature type="transmembrane region" description="Helical" evidence="5">
    <location>
        <begin position="207"/>
        <end position="225"/>
    </location>
</feature>
<feature type="transmembrane region" description="Helical" evidence="5">
    <location>
        <begin position="231"/>
        <end position="253"/>
    </location>
</feature>
<evidence type="ECO:0000313" key="7">
    <source>
        <dbReference type="EMBL" id="MFD2419504.1"/>
    </source>
</evidence>
<feature type="transmembrane region" description="Helical" evidence="5">
    <location>
        <begin position="338"/>
        <end position="359"/>
    </location>
</feature>
<gene>
    <name evidence="7" type="ORF">ACFSXZ_24550</name>
</gene>
<evidence type="ECO:0000256" key="5">
    <source>
        <dbReference type="SAM" id="Phobius"/>
    </source>
</evidence>
<evidence type="ECO:0000259" key="6">
    <source>
        <dbReference type="PROSITE" id="PS50850"/>
    </source>
</evidence>
<feature type="domain" description="Major facilitator superfamily (MFS) profile" evidence="6">
    <location>
        <begin position="21"/>
        <end position="503"/>
    </location>
</feature>
<name>A0ABW5FZC1_9PSEU</name>
<keyword evidence="4 5" id="KW-0472">Membrane</keyword>
<feature type="transmembrane region" description="Helical" evidence="5">
    <location>
        <begin position="177"/>
        <end position="195"/>
    </location>
</feature>
<feature type="transmembrane region" description="Helical" evidence="5">
    <location>
        <begin position="86"/>
        <end position="105"/>
    </location>
</feature>
<feature type="transmembrane region" description="Helical" evidence="5">
    <location>
        <begin position="273"/>
        <end position="292"/>
    </location>
</feature>
<dbReference type="SUPFAM" id="SSF103473">
    <property type="entry name" value="MFS general substrate transporter"/>
    <property type="match status" value="1"/>
</dbReference>
<keyword evidence="8" id="KW-1185">Reference proteome</keyword>
<dbReference type="InterPro" id="IPR020846">
    <property type="entry name" value="MFS_dom"/>
</dbReference>
<dbReference type="PROSITE" id="PS50850">
    <property type="entry name" value="MFS"/>
    <property type="match status" value="1"/>
</dbReference>
<dbReference type="EMBL" id="JBHUKR010000011">
    <property type="protein sequence ID" value="MFD2419504.1"/>
    <property type="molecule type" value="Genomic_DNA"/>
</dbReference>
<feature type="transmembrane region" description="Helical" evidence="5">
    <location>
        <begin position="111"/>
        <end position="133"/>
    </location>
</feature>
<feature type="transmembrane region" description="Helical" evidence="5">
    <location>
        <begin position="20"/>
        <end position="39"/>
    </location>
</feature>
<sequence>MAVRERTVDLPDLSTGRRAWTVAVMCAAVGLVIAMVTVVNTALPELALHTGISQAAQTWIVDVYTLVLAALVLPAGAMGDRYSRRGVLIIGLAVFAVSCAVPLFADSTPWLIAARAVTGLGAAMIMPATLSIINASFPPEQRGHAIGIWAAVAGLGGLGGLIVAGLLLRYFSWQSVFVGPAVLAVVLAIACFTVPTSTEPASHRFDTVGALLSTLAVGSLVFGILRAATLGWGNAVVIGPIAAGLLLGCLFAWFESRHPAPLLDVRLFTNPGFAIGSVSVMVQFSAAFGALYALAQYLQLVHGYSPLKSGLALWPIAVSLFPLSLVSAHLARWLGLRLLTCAGLAVVAVGIVLLGGLGAHSDYPALAIAVCVLGGGLGLTAPAATSGILDNVPPDKYGVASAVNDATREIGAALGIALAGSVLSSVYTDSIRPSTTALPQAVREVADGSLAGALVVAQRSGAPGGGLAEAARVAFTHGMWFGLLALAGIVAAGIITVAAIRHW</sequence>
<organism evidence="7 8">
    <name type="scientific">Amycolatopsis pigmentata</name>
    <dbReference type="NCBI Taxonomy" id="450801"/>
    <lineage>
        <taxon>Bacteria</taxon>
        <taxon>Bacillati</taxon>
        <taxon>Actinomycetota</taxon>
        <taxon>Actinomycetes</taxon>
        <taxon>Pseudonocardiales</taxon>
        <taxon>Pseudonocardiaceae</taxon>
        <taxon>Amycolatopsis</taxon>
    </lineage>
</organism>
<dbReference type="Gene3D" id="1.20.1250.20">
    <property type="entry name" value="MFS general substrate transporter like domains"/>
    <property type="match status" value="2"/>
</dbReference>
<feature type="transmembrane region" description="Helical" evidence="5">
    <location>
        <begin position="59"/>
        <end position="79"/>
    </location>
</feature>
<evidence type="ECO:0000256" key="3">
    <source>
        <dbReference type="ARBA" id="ARBA00022989"/>
    </source>
</evidence>
<evidence type="ECO:0000313" key="8">
    <source>
        <dbReference type="Proteomes" id="UP001597417"/>
    </source>
</evidence>
<comment type="caution">
    <text evidence="7">The sequence shown here is derived from an EMBL/GenBank/DDBJ whole genome shotgun (WGS) entry which is preliminary data.</text>
</comment>
<dbReference type="RefSeq" id="WP_378267489.1">
    <property type="nucleotide sequence ID" value="NZ_JBHUKR010000011.1"/>
</dbReference>
<feature type="transmembrane region" description="Helical" evidence="5">
    <location>
        <begin position="312"/>
        <end position="331"/>
    </location>
</feature>
<dbReference type="PANTHER" id="PTHR42718">
    <property type="entry name" value="MAJOR FACILITATOR SUPERFAMILY MULTIDRUG TRANSPORTER MFSC"/>
    <property type="match status" value="1"/>
</dbReference>
<protein>
    <submittedName>
        <fullName evidence="7">MFS transporter</fullName>
    </submittedName>
</protein>
<evidence type="ECO:0000256" key="4">
    <source>
        <dbReference type="ARBA" id="ARBA00023136"/>
    </source>
</evidence>
<dbReference type="InterPro" id="IPR011701">
    <property type="entry name" value="MFS"/>
</dbReference>
<accession>A0ABW5FZC1</accession>